<organism evidence="1 2">
    <name type="scientific">Symbiodinium natans</name>
    <dbReference type="NCBI Taxonomy" id="878477"/>
    <lineage>
        <taxon>Eukaryota</taxon>
        <taxon>Sar</taxon>
        <taxon>Alveolata</taxon>
        <taxon>Dinophyceae</taxon>
        <taxon>Suessiales</taxon>
        <taxon>Symbiodiniaceae</taxon>
        <taxon>Symbiodinium</taxon>
    </lineage>
</organism>
<sequence length="237" mass="26513">MFTKAHHDAAKHVHPRTGLLRIARSDTDLAVILEAFKTGVVEQKQELLAQAEELVLAPDLRTLTSSLSRRVAFWEDQIEESWHQWSTQSSLFHEAQAEAADSWEKLRAQSYSLLEAAEALMADSSGGLGEQVPDPFDAELHDTFAEVATVLALLGSWAHFHNLRGDGHVLVEMRDLFRSIVLRLDAHFVPLGYEGSSAVRQRLDLENSWRMVEDSPAELPRNGGCPVHGRGRVLFKD</sequence>
<dbReference type="Proteomes" id="UP000604046">
    <property type="component" value="Unassembled WGS sequence"/>
</dbReference>
<dbReference type="AlphaFoldDB" id="A0A812N9F4"/>
<accession>A0A812N9F4</accession>
<proteinExistence type="predicted"/>
<dbReference type="EMBL" id="CAJNDS010002072">
    <property type="protein sequence ID" value="CAE7305449.1"/>
    <property type="molecule type" value="Genomic_DNA"/>
</dbReference>
<dbReference type="OrthoDB" id="448365at2759"/>
<gene>
    <name evidence="1" type="ORF">SNAT2548_LOCUS16055</name>
</gene>
<comment type="caution">
    <text evidence="1">The sequence shown here is derived from an EMBL/GenBank/DDBJ whole genome shotgun (WGS) entry which is preliminary data.</text>
</comment>
<keyword evidence="2" id="KW-1185">Reference proteome</keyword>
<name>A0A812N9F4_9DINO</name>
<reference evidence="1" key="1">
    <citation type="submission" date="2021-02" db="EMBL/GenBank/DDBJ databases">
        <authorList>
            <person name="Dougan E. K."/>
            <person name="Rhodes N."/>
            <person name="Thang M."/>
            <person name="Chan C."/>
        </authorList>
    </citation>
    <scope>NUCLEOTIDE SEQUENCE</scope>
</reference>
<evidence type="ECO:0000313" key="2">
    <source>
        <dbReference type="Proteomes" id="UP000604046"/>
    </source>
</evidence>
<evidence type="ECO:0000313" key="1">
    <source>
        <dbReference type="EMBL" id="CAE7305449.1"/>
    </source>
</evidence>
<protein>
    <submittedName>
        <fullName evidence="1">Uncharacterized protein</fullName>
    </submittedName>
</protein>